<proteinExistence type="predicted"/>
<sequence>MDTVMTGAVTRKARLNQGDVQESQTQTVKKKKFMIF</sequence>
<protein>
    <submittedName>
        <fullName evidence="1">Uncharacterized protein</fullName>
    </submittedName>
</protein>
<organism evidence="1">
    <name type="scientific">Anguilla anguilla</name>
    <name type="common">European freshwater eel</name>
    <name type="synonym">Muraena anguilla</name>
    <dbReference type="NCBI Taxonomy" id="7936"/>
    <lineage>
        <taxon>Eukaryota</taxon>
        <taxon>Metazoa</taxon>
        <taxon>Chordata</taxon>
        <taxon>Craniata</taxon>
        <taxon>Vertebrata</taxon>
        <taxon>Euteleostomi</taxon>
        <taxon>Actinopterygii</taxon>
        <taxon>Neopterygii</taxon>
        <taxon>Teleostei</taxon>
        <taxon>Anguilliformes</taxon>
        <taxon>Anguillidae</taxon>
        <taxon>Anguilla</taxon>
    </lineage>
</organism>
<name>A0A0E9T6N3_ANGAN</name>
<accession>A0A0E9T6N3</accession>
<evidence type="ECO:0000313" key="1">
    <source>
        <dbReference type="EMBL" id="JAH48610.1"/>
    </source>
</evidence>
<dbReference type="AlphaFoldDB" id="A0A0E9T6N3"/>
<reference evidence="1" key="2">
    <citation type="journal article" date="2015" name="Fish Shellfish Immunol.">
        <title>Early steps in the European eel (Anguilla anguilla)-Vibrio vulnificus interaction in the gills: Role of the RtxA13 toxin.</title>
        <authorList>
            <person name="Callol A."/>
            <person name="Pajuelo D."/>
            <person name="Ebbesson L."/>
            <person name="Teles M."/>
            <person name="MacKenzie S."/>
            <person name="Amaro C."/>
        </authorList>
    </citation>
    <scope>NUCLEOTIDE SEQUENCE</scope>
</reference>
<reference evidence="1" key="1">
    <citation type="submission" date="2014-11" db="EMBL/GenBank/DDBJ databases">
        <authorList>
            <person name="Amaro Gonzalez C."/>
        </authorList>
    </citation>
    <scope>NUCLEOTIDE SEQUENCE</scope>
</reference>
<dbReference type="EMBL" id="GBXM01059967">
    <property type="protein sequence ID" value="JAH48610.1"/>
    <property type="molecule type" value="Transcribed_RNA"/>
</dbReference>